<reference evidence="1 2" key="1">
    <citation type="submission" date="2016-07" db="EMBL/GenBank/DDBJ databases">
        <title>Pervasive Adenine N6-methylation of Active Genes in Fungi.</title>
        <authorList>
            <consortium name="DOE Joint Genome Institute"/>
            <person name="Mondo S.J."/>
            <person name="Dannebaum R.O."/>
            <person name="Kuo R.C."/>
            <person name="Labutti K."/>
            <person name="Haridas S."/>
            <person name="Kuo A."/>
            <person name="Salamov A."/>
            <person name="Ahrendt S.R."/>
            <person name="Lipzen A."/>
            <person name="Sullivan W."/>
            <person name="Andreopoulos W.B."/>
            <person name="Clum A."/>
            <person name="Lindquist E."/>
            <person name="Daum C."/>
            <person name="Ramamoorthy G.K."/>
            <person name="Gryganskyi A."/>
            <person name="Culley D."/>
            <person name="Magnuson J.K."/>
            <person name="James T.Y."/>
            <person name="O'Malley M.A."/>
            <person name="Stajich J.E."/>
            <person name="Spatafora J.W."/>
            <person name="Visel A."/>
            <person name="Grigoriev I.V."/>
        </authorList>
    </citation>
    <scope>NUCLEOTIDE SEQUENCE [LARGE SCALE GENOMIC DNA]</scope>
    <source>
        <strain evidence="1 2">PL171</strain>
    </source>
</reference>
<evidence type="ECO:0000313" key="1">
    <source>
        <dbReference type="EMBL" id="ORZ35788.1"/>
    </source>
</evidence>
<dbReference type="EMBL" id="MCFL01000020">
    <property type="protein sequence ID" value="ORZ35788.1"/>
    <property type="molecule type" value="Genomic_DNA"/>
</dbReference>
<evidence type="ECO:0000313" key="2">
    <source>
        <dbReference type="Proteomes" id="UP000193411"/>
    </source>
</evidence>
<gene>
    <name evidence="1" type="ORF">BCR44DRAFT_196213</name>
</gene>
<protein>
    <submittedName>
        <fullName evidence="1">Uncharacterized protein</fullName>
    </submittedName>
</protein>
<comment type="caution">
    <text evidence="1">The sequence shown here is derived from an EMBL/GenBank/DDBJ whole genome shotgun (WGS) entry which is preliminary data.</text>
</comment>
<dbReference type="Proteomes" id="UP000193411">
    <property type="component" value="Unassembled WGS sequence"/>
</dbReference>
<sequence>MGSIGSLYEYKPLDKVRNCPSHDKLAHDHHLFTLTCPISCRSTNVLLCICIPHPHFLQLGSHNLVPHLLPNNRPLNLTHQDKRRIGHLAKHPMNAVQGRPLERIVHIQVPDQLVEPMLEHIVADFQLPLGLEFGGVADALRKECARVGKEIARRRGRLVAEVWSGKVDELG</sequence>
<keyword evidence="2" id="KW-1185">Reference proteome</keyword>
<organism evidence="1 2">
    <name type="scientific">Catenaria anguillulae PL171</name>
    <dbReference type="NCBI Taxonomy" id="765915"/>
    <lineage>
        <taxon>Eukaryota</taxon>
        <taxon>Fungi</taxon>
        <taxon>Fungi incertae sedis</taxon>
        <taxon>Blastocladiomycota</taxon>
        <taxon>Blastocladiomycetes</taxon>
        <taxon>Blastocladiales</taxon>
        <taxon>Catenariaceae</taxon>
        <taxon>Catenaria</taxon>
    </lineage>
</organism>
<accession>A0A1Y2HMG4</accession>
<proteinExistence type="predicted"/>
<name>A0A1Y2HMG4_9FUNG</name>
<dbReference type="AlphaFoldDB" id="A0A1Y2HMG4"/>